<dbReference type="AlphaFoldDB" id="A0A938Y0Z7"/>
<comment type="caution">
    <text evidence="1">The sequence shown here is derived from an EMBL/GenBank/DDBJ whole genome shotgun (WGS) entry which is preliminary data.</text>
</comment>
<dbReference type="EMBL" id="JAFBEB010000011">
    <property type="protein sequence ID" value="MBM7591356.1"/>
    <property type="molecule type" value="Genomic_DNA"/>
</dbReference>
<dbReference type="RefSeq" id="WP_204519068.1">
    <property type="nucleotide sequence ID" value="NZ_BAABIN010000003.1"/>
</dbReference>
<proteinExistence type="predicted"/>
<protein>
    <submittedName>
        <fullName evidence="1">Uncharacterized protein</fullName>
    </submittedName>
</protein>
<accession>A0A938Y0Z7</accession>
<dbReference type="Proteomes" id="UP000717624">
    <property type="component" value="Unassembled WGS sequence"/>
</dbReference>
<sequence>MQENIRQALAVVLEDWNRMATADHEDADWTAERFEASFYKMIDAVRDWTDNLEPRPQTLAEFWQLPEIEEIVERLPAPLQLNFETEAELIVEKIIRIDDEKYD</sequence>
<name>A0A938Y0Z7_9BACL</name>
<reference evidence="1" key="1">
    <citation type="submission" date="2021-01" db="EMBL/GenBank/DDBJ databases">
        <title>Genomic Encyclopedia of Type Strains, Phase IV (KMG-IV): sequencing the most valuable type-strain genomes for metagenomic binning, comparative biology and taxonomic classification.</title>
        <authorList>
            <person name="Goeker M."/>
        </authorList>
    </citation>
    <scope>NUCLEOTIDE SEQUENCE</scope>
    <source>
        <strain evidence="1">DSM 25523</strain>
    </source>
</reference>
<keyword evidence="2" id="KW-1185">Reference proteome</keyword>
<gene>
    <name evidence="1" type="ORF">JOD01_002995</name>
</gene>
<organism evidence="1 2">
    <name type="scientific">Brevibacillus fulvus</name>
    <dbReference type="NCBI Taxonomy" id="1125967"/>
    <lineage>
        <taxon>Bacteria</taxon>
        <taxon>Bacillati</taxon>
        <taxon>Bacillota</taxon>
        <taxon>Bacilli</taxon>
        <taxon>Bacillales</taxon>
        <taxon>Paenibacillaceae</taxon>
        <taxon>Brevibacillus</taxon>
    </lineage>
</organism>
<evidence type="ECO:0000313" key="2">
    <source>
        <dbReference type="Proteomes" id="UP000717624"/>
    </source>
</evidence>
<evidence type="ECO:0000313" key="1">
    <source>
        <dbReference type="EMBL" id="MBM7591356.1"/>
    </source>
</evidence>